<dbReference type="Proteomes" id="UP000002489">
    <property type="component" value="Unassembled WGS sequence"/>
</dbReference>
<reference evidence="3" key="1">
    <citation type="journal article" date="2012" name="Mol. Plant Microbe Interact.">
        <title>A highly conserved effector in Fusarium oxysporum is required for full virulence on Arabidopsis.</title>
        <authorList>
            <person name="Thatcher L.F."/>
            <person name="Gardiner D.M."/>
            <person name="Kazan K."/>
            <person name="Manners J."/>
        </authorList>
    </citation>
    <scope>NUCLEOTIDE SEQUENCE [LARGE SCALE GENOMIC DNA]</scope>
    <source>
        <strain evidence="3">Fo5176</strain>
    </source>
</reference>
<feature type="region of interest" description="Disordered" evidence="1">
    <location>
        <begin position="74"/>
        <end position="124"/>
    </location>
</feature>
<evidence type="ECO:0000313" key="2">
    <source>
        <dbReference type="EnsemblFungi" id="FOXG_11960P0"/>
    </source>
</evidence>
<evidence type="ECO:0000256" key="1">
    <source>
        <dbReference type="SAM" id="MobiDB-lite"/>
    </source>
</evidence>
<feature type="compositionally biased region" description="Basic and acidic residues" evidence="1">
    <location>
        <begin position="91"/>
        <end position="116"/>
    </location>
</feature>
<proteinExistence type="predicted"/>
<organism evidence="2 3">
    <name type="scientific">Fusarium oxysporum (strain Fo5176)</name>
    <name type="common">Fusarium vascular wilt</name>
    <dbReference type="NCBI Taxonomy" id="660025"/>
    <lineage>
        <taxon>Eukaryota</taxon>
        <taxon>Fungi</taxon>
        <taxon>Dikarya</taxon>
        <taxon>Ascomycota</taxon>
        <taxon>Pezizomycotina</taxon>
        <taxon>Sordariomycetes</taxon>
        <taxon>Hypocreomycetidae</taxon>
        <taxon>Hypocreales</taxon>
        <taxon>Nectriaceae</taxon>
        <taxon>Fusarium</taxon>
        <taxon>Fusarium oxysporum species complex</taxon>
    </lineage>
</organism>
<dbReference type="AlphaFoldDB" id="A0A0D2Y6Q0"/>
<dbReference type="EnsemblFungi" id="FOXG_11960T0">
    <property type="protein sequence ID" value="FOXG_11960P0"/>
    <property type="gene ID" value="FOXG_11960"/>
</dbReference>
<feature type="compositionally biased region" description="Gly residues" evidence="1">
    <location>
        <begin position="79"/>
        <end position="88"/>
    </location>
</feature>
<accession>A0A0D2Y6Q0</accession>
<evidence type="ECO:0000313" key="3">
    <source>
        <dbReference type="Proteomes" id="UP000002489"/>
    </source>
</evidence>
<sequence>MPLPWKPVQRLVNTDIVLAFDQFLGISEALHTDLDTAIMIAGTDWDESTSTSKQLDEALLPLEVSQQGPGALISEMEVSGGGGGGGGVESEFEKAAEQDDEKRVRDTSSDKTDHSPGSDLVPNRAISGIICKEIYQS</sequence>
<protein>
    <submittedName>
        <fullName evidence="2">Uncharacterized protein</fullName>
    </submittedName>
</protein>
<reference evidence="2" key="2">
    <citation type="submission" date="2025-08" db="UniProtKB">
        <authorList>
            <consortium name="EnsemblFungi"/>
        </authorList>
    </citation>
    <scope>IDENTIFICATION</scope>
    <source>
        <strain evidence="2">4287 / CBS 123668 / FGSC 9935 / NRRL 34936</strain>
    </source>
</reference>
<name>A0A0D2Y6Q0_FUSOF</name>